<sequence length="288" mass="32420">MGSLTESYPLPLVSYADLLHDDKNTRDLAASDLIKSLNAYGACFFERPLQDKMAEYSNSNATSKSRFVPYASEKIRGMTHLDETLEFQHGVYDLPGTWDVPGSELVNASKDMHEECNRIHINLLDCLSSHLNLPQSLNTIHSKRNSFFAPYYYYFDDPNDTSTLRVPPHIDPTTMLFCFQDSHAGLNVADMSDFDGNISTGAVQDTARFVPANCKPGEFLLLAGHILRRLVDEVKHSVHFVERPLGSSGYHLNYWIIPDFDTACDFGGRQEDVAEYLARVFPAPLRDS</sequence>
<proteinExistence type="predicted"/>
<dbReference type="GeneID" id="36552098"/>
<dbReference type="OrthoDB" id="4478788at2759"/>
<protein>
    <submittedName>
        <fullName evidence="1">Clavaminate synthase-like protein</fullName>
    </submittedName>
</protein>
<keyword evidence="2" id="KW-1185">Reference proteome</keyword>
<dbReference type="Gene3D" id="2.60.120.330">
    <property type="entry name" value="B-lactam Antibiotic, Isopenicillin N Synthase, Chain"/>
    <property type="match status" value="1"/>
</dbReference>
<dbReference type="SUPFAM" id="SSF51197">
    <property type="entry name" value="Clavaminate synthase-like"/>
    <property type="match status" value="1"/>
</dbReference>
<evidence type="ECO:0000313" key="1">
    <source>
        <dbReference type="EMBL" id="PLB48442.1"/>
    </source>
</evidence>
<dbReference type="VEuPathDB" id="FungiDB:P170DRAFT_360079"/>
<evidence type="ECO:0000313" key="2">
    <source>
        <dbReference type="Proteomes" id="UP000234275"/>
    </source>
</evidence>
<dbReference type="STRING" id="1392250.A0A2I2G6E9"/>
<reference evidence="1 2" key="1">
    <citation type="submission" date="2016-12" db="EMBL/GenBank/DDBJ databases">
        <title>The genomes of Aspergillus section Nigri reveals drivers in fungal speciation.</title>
        <authorList>
            <consortium name="DOE Joint Genome Institute"/>
            <person name="Vesth T.C."/>
            <person name="Nybo J."/>
            <person name="Theobald S."/>
            <person name="Brandl J."/>
            <person name="Frisvad J.C."/>
            <person name="Nielsen K.F."/>
            <person name="Lyhne E.K."/>
            <person name="Kogle M.E."/>
            <person name="Kuo A."/>
            <person name="Riley R."/>
            <person name="Clum A."/>
            <person name="Nolan M."/>
            <person name="Lipzen A."/>
            <person name="Salamov A."/>
            <person name="Henrissat B."/>
            <person name="Wiebenga A."/>
            <person name="De Vries R.P."/>
            <person name="Grigoriev I.V."/>
            <person name="Mortensen U.H."/>
            <person name="Andersen M.R."/>
            <person name="Baker S.E."/>
        </authorList>
    </citation>
    <scope>NUCLEOTIDE SEQUENCE [LARGE SCALE GENOMIC DNA]</scope>
    <source>
        <strain evidence="1 2">IBT 23096</strain>
    </source>
</reference>
<comment type="caution">
    <text evidence="1">The sequence shown here is derived from an EMBL/GenBank/DDBJ whole genome shotgun (WGS) entry which is preliminary data.</text>
</comment>
<dbReference type="EMBL" id="MSFO01000005">
    <property type="protein sequence ID" value="PLB48442.1"/>
    <property type="molecule type" value="Genomic_DNA"/>
</dbReference>
<organism evidence="1 2">
    <name type="scientific">Aspergillus steynii IBT 23096</name>
    <dbReference type="NCBI Taxonomy" id="1392250"/>
    <lineage>
        <taxon>Eukaryota</taxon>
        <taxon>Fungi</taxon>
        <taxon>Dikarya</taxon>
        <taxon>Ascomycota</taxon>
        <taxon>Pezizomycotina</taxon>
        <taxon>Eurotiomycetes</taxon>
        <taxon>Eurotiomycetidae</taxon>
        <taxon>Eurotiales</taxon>
        <taxon>Aspergillaceae</taxon>
        <taxon>Aspergillus</taxon>
        <taxon>Aspergillus subgen. Circumdati</taxon>
    </lineage>
</organism>
<gene>
    <name evidence="1" type="ORF">P170DRAFT_360079</name>
</gene>
<dbReference type="RefSeq" id="XP_024703744.1">
    <property type="nucleotide sequence ID" value="XM_024844398.1"/>
</dbReference>
<dbReference type="InterPro" id="IPR027443">
    <property type="entry name" value="IPNS-like_sf"/>
</dbReference>
<dbReference type="AlphaFoldDB" id="A0A2I2G6E9"/>
<dbReference type="Proteomes" id="UP000234275">
    <property type="component" value="Unassembled WGS sequence"/>
</dbReference>
<accession>A0A2I2G6E9</accession>
<name>A0A2I2G6E9_9EURO</name>